<name>A0A6G0T0B5_APHGL</name>
<proteinExistence type="predicted"/>
<keyword evidence="2" id="KW-1185">Reference proteome</keyword>
<dbReference type="OrthoDB" id="6776649at2759"/>
<evidence type="ECO:0008006" key="3">
    <source>
        <dbReference type="Google" id="ProtNLM"/>
    </source>
</evidence>
<gene>
    <name evidence="1" type="ORF">AGLY_015455</name>
</gene>
<dbReference type="PANTHER" id="PTHR31912:SF34">
    <property type="entry name" value="NOTOCHORD-RELATED PROTEIN"/>
    <property type="match status" value="1"/>
</dbReference>
<evidence type="ECO:0000313" key="2">
    <source>
        <dbReference type="Proteomes" id="UP000475862"/>
    </source>
</evidence>
<reference evidence="1 2" key="1">
    <citation type="submission" date="2019-08" db="EMBL/GenBank/DDBJ databases">
        <title>The genome of the soybean aphid Biotype 1, its phylome, world population structure and adaptation to the North American continent.</title>
        <authorList>
            <person name="Giordano R."/>
            <person name="Donthu R.K."/>
            <person name="Hernandez A.G."/>
            <person name="Wright C.L."/>
            <person name="Zimin A.V."/>
        </authorList>
    </citation>
    <scope>NUCLEOTIDE SEQUENCE [LARGE SCALE GENOMIC DNA]</scope>
    <source>
        <tissue evidence="1">Whole aphids</tissue>
    </source>
</reference>
<comment type="caution">
    <text evidence="1">The sequence shown here is derived from an EMBL/GenBank/DDBJ whole genome shotgun (WGS) entry which is preliminary data.</text>
</comment>
<evidence type="ECO:0000313" key="1">
    <source>
        <dbReference type="EMBL" id="KAE9524090.1"/>
    </source>
</evidence>
<protein>
    <recommendedName>
        <fullName evidence="3">C2H2-type domain-containing protein</fullName>
    </recommendedName>
</protein>
<dbReference type="AlphaFoldDB" id="A0A6G0T0B5"/>
<organism evidence="1 2">
    <name type="scientific">Aphis glycines</name>
    <name type="common">Soybean aphid</name>
    <dbReference type="NCBI Taxonomy" id="307491"/>
    <lineage>
        <taxon>Eukaryota</taxon>
        <taxon>Metazoa</taxon>
        <taxon>Ecdysozoa</taxon>
        <taxon>Arthropoda</taxon>
        <taxon>Hexapoda</taxon>
        <taxon>Insecta</taxon>
        <taxon>Pterygota</taxon>
        <taxon>Neoptera</taxon>
        <taxon>Paraneoptera</taxon>
        <taxon>Hemiptera</taxon>
        <taxon>Sternorrhyncha</taxon>
        <taxon>Aphidomorpha</taxon>
        <taxon>Aphidoidea</taxon>
        <taxon>Aphididae</taxon>
        <taxon>Aphidini</taxon>
        <taxon>Aphis</taxon>
        <taxon>Aphis</taxon>
    </lineage>
</organism>
<dbReference type="Proteomes" id="UP000475862">
    <property type="component" value="Unassembled WGS sequence"/>
</dbReference>
<dbReference type="EMBL" id="VYZN01000072">
    <property type="protein sequence ID" value="KAE9524090.1"/>
    <property type="molecule type" value="Genomic_DNA"/>
</dbReference>
<dbReference type="PANTHER" id="PTHR31912">
    <property type="entry name" value="IP13529P"/>
    <property type="match status" value="1"/>
</dbReference>
<accession>A0A6G0T0B5</accession>
<sequence>MTYQSTATVILLYSSATHALFNRLKCFNCENSFLLFENRSSVSGESVICYVCKSSIKGWLPALVAHYKVFHMLKPDSNYTCCEDSCNQSFGNLSSFKRHTGIKDNILKPMASILNNVVKIEIQDPIKLSKFNNLESMCAVNTGGTLNYSEYSTKGVLMPLKLQFKNFFEHGDNLKNMKNRVESLRTDNSTISNFVQEINNPLSSHAGFQSISAIYYSFPLVENNSKLSNIFLAALIKATDIKEFGNDACLLELINEMNSIEKEGVSISTEFGNIQIHFVLGLVLGDNLGLNSLLEFSKSFSANYYCRFCKSHKLVSHNLCEENSASMRTMENYAEDVALNNFSETGIYKESILNKLNSFHVTQNYVVDIMHDIFEGIFSLETLNLRKKNFNYGPLESEHLSPEITELHLRDLIPIYDEVWNFYLVFIKIIDILLSYKYTESTISYLKQLISQHNSMYTHFFNDTLKPKHHFLIHYPSIIEQSGPPRHYWCFRFEGKHKELKMYARTTSSRKNITLTLAKKFQFKFAHIILQPTTPNVSLKHKHLTNSIPIDRQMIYNSYFSGNSQFSCYNQIEYIGTLYKKGYYLTKFTDQVCLFEIDEIIVVHESIDKKVLIHTLRHLRNKMNDNAAISNDSDLAFVNDFWNCSNSNDSFRDENVQESTNPQFLNVPTLEGYQYPVDDMVPLHDLLTNWGLGFLFQTLLDELICMKGIIIMEADQAYELLKHFPLGIRLLFVYNLKKWQKTQENEIKSTNTPQLNLKAPTNQPIQYHHQNNINYIREVLNSSNTGLMILQYYKSNQKLNDGIRSMLVDTVINWVITKKIHMSVNLAEQLANQLVSIFPTEVKHDSNKNPKGKLYAKYYNSIRLLKTTGLVATKLTSRNQEKHSGRKHCTEFEPEQSVQYAVDEIKNNNNFSNFNDLEKLWKETVNYRLNSIQNTNSTKEIMRMWKPYTLPYGFRLVKCLDFINSYEKKHIKVKELFEIKIKDSSSRKLFEKYKNSSCITESVLSHVFIFLIVEKLLSHIAELIDYDQTLNYPSLNPNRRQLILQVDH</sequence>